<comment type="caution">
    <text evidence="3">The sequence shown here is derived from an EMBL/GenBank/DDBJ whole genome shotgun (WGS) entry which is preliminary data.</text>
</comment>
<organism evidence="3 4">
    <name type="scientific">Demequina activiva</name>
    <dbReference type="NCBI Taxonomy" id="1582364"/>
    <lineage>
        <taxon>Bacteria</taxon>
        <taxon>Bacillati</taxon>
        <taxon>Actinomycetota</taxon>
        <taxon>Actinomycetes</taxon>
        <taxon>Micrococcales</taxon>
        <taxon>Demequinaceae</taxon>
        <taxon>Demequina</taxon>
    </lineage>
</organism>
<dbReference type="InterPro" id="IPR050700">
    <property type="entry name" value="YIM1/Zinc_Alcohol_DH_Fams"/>
</dbReference>
<dbReference type="PANTHER" id="PTHR11695">
    <property type="entry name" value="ALCOHOL DEHYDROGENASE RELATED"/>
    <property type="match status" value="1"/>
</dbReference>
<dbReference type="SMART" id="SM00829">
    <property type="entry name" value="PKS_ER"/>
    <property type="match status" value="1"/>
</dbReference>
<dbReference type="AlphaFoldDB" id="A0A919Q7K0"/>
<dbReference type="CDD" id="cd08267">
    <property type="entry name" value="MDR1"/>
    <property type="match status" value="1"/>
</dbReference>
<keyword evidence="4" id="KW-1185">Reference proteome</keyword>
<proteinExistence type="predicted"/>
<dbReference type="InterPro" id="IPR036291">
    <property type="entry name" value="NAD(P)-bd_dom_sf"/>
</dbReference>
<dbReference type="GO" id="GO:0016491">
    <property type="term" value="F:oxidoreductase activity"/>
    <property type="evidence" value="ECO:0007669"/>
    <property type="project" value="UniProtKB-KW"/>
</dbReference>
<dbReference type="GO" id="GO:0008270">
    <property type="term" value="F:zinc ion binding"/>
    <property type="evidence" value="ECO:0007669"/>
    <property type="project" value="InterPro"/>
</dbReference>
<gene>
    <name evidence="3" type="ORF">Dac01nite_23750</name>
</gene>
<reference evidence="3" key="1">
    <citation type="submission" date="2021-01" db="EMBL/GenBank/DDBJ databases">
        <title>Whole genome shotgun sequence of Demequina activiva NBRC 110675.</title>
        <authorList>
            <person name="Komaki H."/>
            <person name="Tamura T."/>
        </authorList>
    </citation>
    <scope>NUCLEOTIDE SEQUENCE</scope>
    <source>
        <strain evidence="3">NBRC 110675</strain>
    </source>
</reference>
<dbReference type="Gene3D" id="3.90.180.10">
    <property type="entry name" value="Medium-chain alcohol dehydrogenases, catalytic domain"/>
    <property type="match status" value="1"/>
</dbReference>
<dbReference type="Pfam" id="PF13602">
    <property type="entry name" value="ADH_zinc_N_2"/>
    <property type="match status" value="1"/>
</dbReference>
<dbReference type="Pfam" id="PF08240">
    <property type="entry name" value="ADH_N"/>
    <property type="match status" value="1"/>
</dbReference>
<protein>
    <submittedName>
        <fullName evidence="3">NADPH:quinone reductase</fullName>
    </submittedName>
</protein>
<dbReference type="InterPro" id="IPR020843">
    <property type="entry name" value="ER"/>
</dbReference>
<keyword evidence="1" id="KW-0560">Oxidoreductase</keyword>
<dbReference type="InterPro" id="IPR002364">
    <property type="entry name" value="Quin_OxRdtase/zeta-crystal_CS"/>
</dbReference>
<feature type="domain" description="Enoyl reductase (ER)" evidence="2">
    <location>
        <begin position="25"/>
        <end position="339"/>
    </location>
</feature>
<dbReference type="InterPro" id="IPR013154">
    <property type="entry name" value="ADH-like_N"/>
</dbReference>
<dbReference type="PROSITE" id="PS01162">
    <property type="entry name" value="QOR_ZETA_CRYSTAL"/>
    <property type="match status" value="1"/>
</dbReference>
<evidence type="ECO:0000313" key="3">
    <source>
        <dbReference type="EMBL" id="GIG55623.1"/>
    </source>
</evidence>
<sequence length="341" mass="35148">MKQETEMTAHTLPDTMTAVTQSHYGEADVLAPEQIELPSPGPDQVLIRVEAAALNPADVFLMRGRPALVRLSMGLTRPKVGVRGSDVAGTVVAVGHKVTHWRTGDRVFGEAASGSLAHFATAAQDRIARIPNGVTAADAAASVMAALAARDGLTAGGLGEGVDGAGKRVLIVGASGGIGSFAVQIAKAAGAHVTAVCSGRNADAVRALGADAVVDYTQEAVTDLPAWFDLVFDNVGADPMASLLRLTTPTGVVLPNSGLDGPDGGALARVVKAYTRHLLLRRRYRAFYSAPSTAKLQAIGQLLSEGTIAPLVDSVMPLERGSEAMARVASKHARGKVIVTP</sequence>
<dbReference type="Gene3D" id="3.40.50.720">
    <property type="entry name" value="NAD(P)-binding Rossmann-like Domain"/>
    <property type="match status" value="1"/>
</dbReference>
<dbReference type="SUPFAM" id="SSF51735">
    <property type="entry name" value="NAD(P)-binding Rossmann-fold domains"/>
    <property type="match status" value="1"/>
</dbReference>
<name>A0A919Q7K0_9MICO</name>
<evidence type="ECO:0000256" key="1">
    <source>
        <dbReference type="ARBA" id="ARBA00023002"/>
    </source>
</evidence>
<evidence type="ECO:0000313" key="4">
    <source>
        <dbReference type="Proteomes" id="UP000652354"/>
    </source>
</evidence>
<evidence type="ECO:0000259" key="2">
    <source>
        <dbReference type="SMART" id="SM00829"/>
    </source>
</evidence>
<dbReference type="RefSeq" id="WP_203657318.1">
    <property type="nucleotide sequence ID" value="NZ_BONR01000007.1"/>
</dbReference>
<dbReference type="EMBL" id="BONR01000007">
    <property type="protein sequence ID" value="GIG55623.1"/>
    <property type="molecule type" value="Genomic_DNA"/>
</dbReference>
<dbReference type="Proteomes" id="UP000652354">
    <property type="component" value="Unassembled WGS sequence"/>
</dbReference>
<dbReference type="PANTHER" id="PTHR11695:SF294">
    <property type="entry name" value="RETICULON-4-INTERACTING PROTEIN 1, MITOCHONDRIAL"/>
    <property type="match status" value="1"/>
</dbReference>
<accession>A0A919Q7K0</accession>
<dbReference type="SUPFAM" id="SSF50129">
    <property type="entry name" value="GroES-like"/>
    <property type="match status" value="1"/>
</dbReference>
<dbReference type="InterPro" id="IPR011032">
    <property type="entry name" value="GroES-like_sf"/>
</dbReference>